<dbReference type="AlphaFoldDB" id="A0A3S0SLI7"/>
<reference evidence="2 3" key="1">
    <citation type="journal article" date="2019" name="Genome Biol. Evol.">
        <title>Toxin and genome evolution in a Drosophila defensive symbiosis.</title>
        <authorList>
            <person name="Ballinger M.J."/>
            <person name="Gawryluk R.M."/>
            <person name="Perlman S.J."/>
        </authorList>
    </citation>
    <scope>NUCLEOTIDE SEQUENCE [LARGE SCALE GENOMIC DNA]</scope>
    <source>
        <strain evidence="3">sNeo</strain>
    </source>
</reference>
<evidence type="ECO:0000256" key="1">
    <source>
        <dbReference type="SAM" id="Phobius"/>
    </source>
</evidence>
<name>A0A3S0SLI7_9MOLU</name>
<protein>
    <submittedName>
        <fullName evidence="2">Uncharacterized protein</fullName>
    </submittedName>
</protein>
<dbReference type="EMBL" id="RAHC01000003">
    <property type="protein sequence ID" value="RUP77105.1"/>
    <property type="molecule type" value="Genomic_DNA"/>
</dbReference>
<keyword evidence="1" id="KW-0472">Membrane</keyword>
<keyword evidence="1" id="KW-1133">Transmembrane helix</keyword>
<feature type="transmembrane region" description="Helical" evidence="1">
    <location>
        <begin position="71"/>
        <end position="90"/>
    </location>
</feature>
<keyword evidence="1" id="KW-0812">Transmembrane</keyword>
<proteinExistence type="predicted"/>
<dbReference type="Proteomes" id="UP000274545">
    <property type="component" value="Unassembled WGS sequence"/>
</dbReference>
<sequence>MTGVIFAISKIITETAPVLIILTSSPFIPTSFNDIGTTLTIKVFQLVNEPGLLLVVFNQLQVSLTELTNHMIHHLSFIIILFVLALNIFVKIIGSFENNRQPKWWTTISTLVKCYCGSLLGRKNAWKKQLQKSGYNSNKTAKITVKVKTYNEQLLQLYQTKFTKLKSQAEGINHQQKRDNYQLSITALEHKIQNLQEEME</sequence>
<accession>A0A3S0SLI7</accession>
<comment type="caution">
    <text evidence="2">The sequence shown here is derived from an EMBL/GenBank/DDBJ whole genome shotgun (WGS) entry which is preliminary data.</text>
</comment>
<gene>
    <name evidence="2" type="ORF">D6D54_03830</name>
</gene>
<dbReference type="RefSeq" id="WP_127092804.1">
    <property type="nucleotide sequence ID" value="NZ_RAHC01000003.1"/>
</dbReference>
<evidence type="ECO:0000313" key="3">
    <source>
        <dbReference type="Proteomes" id="UP000274545"/>
    </source>
</evidence>
<organism evidence="2 3">
    <name type="scientific">Spiroplasma poulsonii</name>
    <dbReference type="NCBI Taxonomy" id="2138"/>
    <lineage>
        <taxon>Bacteria</taxon>
        <taxon>Bacillati</taxon>
        <taxon>Mycoplasmatota</taxon>
        <taxon>Mollicutes</taxon>
        <taxon>Entomoplasmatales</taxon>
        <taxon>Spiroplasmataceae</taxon>
        <taxon>Spiroplasma</taxon>
    </lineage>
</organism>
<evidence type="ECO:0000313" key="2">
    <source>
        <dbReference type="EMBL" id="RUP77105.1"/>
    </source>
</evidence>